<dbReference type="AlphaFoldDB" id="A0A3D9UBV4"/>
<dbReference type="Proteomes" id="UP000256294">
    <property type="component" value="Unassembled WGS sequence"/>
</dbReference>
<reference evidence="1 2" key="1">
    <citation type="submission" date="2018-08" db="EMBL/GenBank/DDBJ databases">
        <title>Genomic Encyclopedia of Archaeal and Bacterial Type Strains, Phase II (KMG-II): from individual species to whole genera.</title>
        <authorList>
            <person name="Goeker M."/>
        </authorList>
    </citation>
    <scope>NUCLEOTIDE SEQUENCE [LARGE SCALE GENOMIC DNA]</scope>
    <source>
        <strain evidence="1 2">DSM 17905</strain>
    </source>
</reference>
<gene>
    <name evidence="1" type="ORF">BDD26_1687</name>
</gene>
<name>A0A3D9UBV4_9GAMM</name>
<dbReference type="RefSeq" id="WP_115826209.1">
    <property type="nucleotide sequence ID" value="NZ_QTUB01000001.1"/>
</dbReference>
<evidence type="ECO:0000313" key="1">
    <source>
        <dbReference type="EMBL" id="REF26972.1"/>
    </source>
</evidence>
<keyword evidence="2" id="KW-1185">Reference proteome</keyword>
<protein>
    <submittedName>
        <fullName evidence="1">Uncharacterized protein</fullName>
    </submittedName>
</protein>
<organism evidence="1 2">
    <name type="scientific">Xenorhabdus cabanillasii</name>
    <dbReference type="NCBI Taxonomy" id="351673"/>
    <lineage>
        <taxon>Bacteria</taxon>
        <taxon>Pseudomonadati</taxon>
        <taxon>Pseudomonadota</taxon>
        <taxon>Gammaproteobacteria</taxon>
        <taxon>Enterobacterales</taxon>
        <taxon>Morganellaceae</taxon>
        <taxon>Xenorhabdus</taxon>
    </lineage>
</organism>
<sequence length="509" mass="58003">MDTVVGTNAGKACATCDTPPSCTHKYEIKGESETHLNFPEKHKMFEVINIISEKREYTLTSKLTPVKCISEKLNCPRTYIYSQDNKEKFELYPKHKSSTYTIKSDAKLPEMNIWDKIQSLFTSWDNSIEGKTYYSQTTDCSGLVQSTQINVYPKYSISASLDIGVTTNVKDHIEAKRSDYSKEELEKLKKELKVERWNQIGKYIHEREYTIDFSCSDNFFDEENNFELTPYEKKKKIWKHKNSIVERLRKSIENMGDKIFKKAGGNLGIKEVLLNGPNISIEGKKELVLIDSLPDFQYDWKLSFSPLFGMTIKIDMINVIIAILGTPRAGRYWRELRETMEEQLEKVNDPKNKLSGGAIFYIDLTIDGELLNTDFKLTKKNKEIEPIGEIGGSLGLELSVGVEAGAKILFIEGLFTAYGEVETKISTGLICDKSGLGITFSHEGLKLIIESEVKAGFKRKSKNNKVSQESLEEYDSGGDLWSKKLAKIEVPIADKDEMDPIYFIDFKKI</sequence>
<evidence type="ECO:0000313" key="2">
    <source>
        <dbReference type="Proteomes" id="UP000256294"/>
    </source>
</evidence>
<proteinExistence type="predicted"/>
<comment type="caution">
    <text evidence="1">The sequence shown here is derived from an EMBL/GenBank/DDBJ whole genome shotgun (WGS) entry which is preliminary data.</text>
</comment>
<accession>A0A3D9UBV4</accession>
<dbReference type="EMBL" id="QTUB01000001">
    <property type="protein sequence ID" value="REF26972.1"/>
    <property type="molecule type" value="Genomic_DNA"/>
</dbReference>